<feature type="region of interest" description="Disordered" evidence="1">
    <location>
        <begin position="1"/>
        <end position="27"/>
    </location>
</feature>
<evidence type="ECO:0000313" key="2">
    <source>
        <dbReference type="EMBL" id="MBA0698724.1"/>
    </source>
</evidence>
<name>A0A7J8YI86_GOSAI</name>
<comment type="caution">
    <text evidence="2">The sequence shown here is derived from an EMBL/GenBank/DDBJ whole genome shotgun (WGS) entry which is preliminary data.</text>
</comment>
<keyword evidence="3" id="KW-1185">Reference proteome</keyword>
<proteinExistence type="predicted"/>
<evidence type="ECO:0000256" key="1">
    <source>
        <dbReference type="SAM" id="MobiDB-lite"/>
    </source>
</evidence>
<evidence type="ECO:0000313" key="3">
    <source>
        <dbReference type="Proteomes" id="UP000593577"/>
    </source>
</evidence>
<dbReference type="AlphaFoldDB" id="A0A7J8YI86"/>
<accession>A0A7J8YI86</accession>
<protein>
    <submittedName>
        <fullName evidence="2">Uncharacterized protein</fullName>
    </submittedName>
</protein>
<feature type="non-terminal residue" evidence="2">
    <location>
        <position position="27"/>
    </location>
</feature>
<sequence>MMPQCSYIGVTEMFPETNKQQEDKNAM</sequence>
<reference evidence="2 3" key="1">
    <citation type="journal article" date="2019" name="Genome Biol. Evol.">
        <title>Insights into the evolution of the New World diploid cottons (Gossypium, subgenus Houzingenia) based on genome sequencing.</title>
        <authorList>
            <person name="Grover C.E."/>
            <person name="Arick M.A. 2nd"/>
            <person name="Thrash A."/>
            <person name="Conover J.L."/>
            <person name="Sanders W.S."/>
            <person name="Peterson D.G."/>
            <person name="Frelichowski J.E."/>
            <person name="Scheffler J.A."/>
            <person name="Scheffler B.E."/>
            <person name="Wendel J.F."/>
        </authorList>
    </citation>
    <scope>NUCLEOTIDE SEQUENCE [LARGE SCALE GENOMIC DNA]</scope>
    <source>
        <strain evidence="2">185</strain>
        <tissue evidence="2">Leaf</tissue>
    </source>
</reference>
<dbReference type="Proteomes" id="UP000593577">
    <property type="component" value="Unassembled WGS sequence"/>
</dbReference>
<organism evidence="2 3">
    <name type="scientific">Gossypium aridum</name>
    <name type="common">American cotton</name>
    <name type="synonym">Erioxylum aridum</name>
    <dbReference type="NCBI Taxonomy" id="34290"/>
    <lineage>
        <taxon>Eukaryota</taxon>
        <taxon>Viridiplantae</taxon>
        <taxon>Streptophyta</taxon>
        <taxon>Embryophyta</taxon>
        <taxon>Tracheophyta</taxon>
        <taxon>Spermatophyta</taxon>
        <taxon>Magnoliopsida</taxon>
        <taxon>eudicotyledons</taxon>
        <taxon>Gunneridae</taxon>
        <taxon>Pentapetalae</taxon>
        <taxon>rosids</taxon>
        <taxon>malvids</taxon>
        <taxon>Malvales</taxon>
        <taxon>Malvaceae</taxon>
        <taxon>Malvoideae</taxon>
        <taxon>Gossypium</taxon>
    </lineage>
</organism>
<gene>
    <name evidence="2" type="ORF">Goari_000420</name>
</gene>
<dbReference type="EMBL" id="JABFAA010000013">
    <property type="protein sequence ID" value="MBA0698724.1"/>
    <property type="molecule type" value="Genomic_DNA"/>
</dbReference>